<reference evidence="1" key="1">
    <citation type="submission" date="2019-08" db="EMBL/GenBank/DDBJ databases">
        <authorList>
            <person name="Kucharzyk K."/>
            <person name="Murdoch R.W."/>
            <person name="Higgins S."/>
            <person name="Loffler F."/>
        </authorList>
    </citation>
    <scope>NUCLEOTIDE SEQUENCE</scope>
</reference>
<dbReference type="AlphaFoldDB" id="A0A645BJ62"/>
<dbReference type="EMBL" id="VSSQ01020555">
    <property type="protein sequence ID" value="MPM65509.1"/>
    <property type="molecule type" value="Genomic_DNA"/>
</dbReference>
<comment type="caution">
    <text evidence="1">The sequence shown here is derived from an EMBL/GenBank/DDBJ whole genome shotgun (WGS) entry which is preliminary data.</text>
</comment>
<sequence>MLAGEAGGAASLYFTAGDGLFYVCRVSGEAGARLTALAGELLPNRALFAFEQPELYEGLDPYVMILSEPPVTQTYEAYNPIGPETVEAGMGALLKGLSIQLQASSVYEAANGRRVRAGKDTLLIGNDGTVTFHAADSGEPRYPVSYAGEQPTAGELTETARTLVEEGLSAWCGEAGLYLMGAEQGQDGETAVYFGYLLDGAAVTVGAQGYAARVVFHGAQVSEYTFHYRAYRATGTAGAALPEVQAAAAMRVVRPEGGELQLRYLDAGSGQVSADWVVQS</sequence>
<protein>
    <submittedName>
        <fullName evidence="1">Uncharacterized protein</fullName>
    </submittedName>
</protein>
<organism evidence="1">
    <name type="scientific">bioreactor metagenome</name>
    <dbReference type="NCBI Taxonomy" id="1076179"/>
    <lineage>
        <taxon>unclassified sequences</taxon>
        <taxon>metagenomes</taxon>
        <taxon>ecological metagenomes</taxon>
    </lineage>
</organism>
<proteinExistence type="predicted"/>
<gene>
    <name evidence="1" type="ORF">SDC9_112406</name>
</gene>
<evidence type="ECO:0000313" key="1">
    <source>
        <dbReference type="EMBL" id="MPM65509.1"/>
    </source>
</evidence>
<name>A0A645BJ62_9ZZZZ</name>
<accession>A0A645BJ62</accession>